<organism evidence="4 5">
    <name type="scientific">Rhodotorula toruloides</name>
    <name type="common">Yeast</name>
    <name type="synonym">Rhodosporidium toruloides</name>
    <dbReference type="NCBI Taxonomy" id="5286"/>
    <lineage>
        <taxon>Eukaryota</taxon>
        <taxon>Fungi</taxon>
        <taxon>Dikarya</taxon>
        <taxon>Basidiomycota</taxon>
        <taxon>Pucciniomycotina</taxon>
        <taxon>Microbotryomycetes</taxon>
        <taxon>Sporidiobolales</taxon>
        <taxon>Sporidiobolaceae</taxon>
        <taxon>Rhodotorula</taxon>
    </lineage>
</organism>
<reference evidence="4 5" key="1">
    <citation type="submission" date="2019-07" db="EMBL/GenBank/DDBJ databases">
        <title>Rhodotorula toruloides NBRC10032 genome sequencing.</title>
        <authorList>
            <person name="Shida Y."/>
            <person name="Takaku H."/>
            <person name="Ogasawara W."/>
            <person name="Mori K."/>
        </authorList>
    </citation>
    <scope>NUCLEOTIDE SEQUENCE [LARGE SCALE GENOMIC DNA]</scope>
    <source>
        <strain evidence="4 5">NBRC10032</strain>
    </source>
</reference>
<name>A0A511KFW6_RHOTO</name>
<dbReference type="PANTHER" id="PTHR44858">
    <property type="entry name" value="TETRATRICOPEPTIDE REPEAT PROTEIN 6"/>
    <property type="match status" value="1"/>
</dbReference>
<dbReference type="Proteomes" id="UP000321518">
    <property type="component" value="Unassembled WGS sequence"/>
</dbReference>
<dbReference type="InterPro" id="IPR050498">
    <property type="entry name" value="Ycf3"/>
</dbReference>
<comment type="caution">
    <text evidence="4">The sequence shown here is derived from an EMBL/GenBank/DDBJ whole genome shotgun (WGS) entry which is preliminary data.</text>
</comment>
<dbReference type="AlphaFoldDB" id="A0A511KFW6"/>
<dbReference type="InterPro" id="IPR011990">
    <property type="entry name" value="TPR-like_helical_dom_sf"/>
</dbReference>
<accession>A0A511KFW6</accession>
<proteinExistence type="predicted"/>
<feature type="compositionally biased region" description="Low complexity" evidence="3">
    <location>
        <begin position="222"/>
        <end position="239"/>
    </location>
</feature>
<sequence length="730" mass="79805">MAIEALAAVGAAVQILKTLYEYYNIHKRNKALLDILESFSANVEIAFERLKAREDMLSLGQNDALSSIERDFTNAKNWLVANDKNLRSVWTALQAADKLKDLDDRLTKAFASKMSIAIFTALQDTRAGVIKIQTTLEGMPTNLSDVCRTSTKEAIHEAISELKQEAYAAVGGSDGRDRGFRNGEAEKIISQLVDQLAEQERIKEDEELFFEAGYAPLEPTKASPVPYAPASSSASRRSSQYIPASVPSDLDNPFEPSSSRANSISSHRPYSPSLRSSTLVESDSESTSTVNSAKGKEPLYKVPSDSVLLNAKDAATGVDLIDPVLGTDGKIYDRWTLAEPSPVIDDSLRIVGDVVQLRNALFASFPDRQAVFDKRRRDFERKTLDLYFSASYNDLPRLADHLSHVLLYDPTSISLRVRRGLVYYRLRFIQDALVDLNEAVQMSGASKSECASVDALRFRALVLEELHDTDAALRDVDAVLSIEPNDVLSLSLRASVRGNAGSIAAGKADLVATNAAIRSGQVYRSKLGDSDCDLEYLARGWAYSVVRDFAAAAADFEFSASLRNPPDPYATACHALAKLKDVEARGALSSEAVAATAVHLDDGIERIRKVALSTTEVYGARCFTTSGAPVFRVQKDEGLPPAVFPTLLLRASARATQGDFELALHDFETGMRLRPPCVRDAPNLRSALAELRIMCGDREGAEREFDLAMAAAAGREQRADVVAQRRQHGL</sequence>
<evidence type="ECO:0000256" key="2">
    <source>
        <dbReference type="ARBA" id="ARBA00022803"/>
    </source>
</evidence>
<keyword evidence="2" id="KW-0802">TPR repeat</keyword>
<feature type="compositionally biased region" description="Polar residues" evidence="3">
    <location>
        <begin position="273"/>
        <end position="292"/>
    </location>
</feature>
<evidence type="ECO:0000313" key="5">
    <source>
        <dbReference type="Proteomes" id="UP000321518"/>
    </source>
</evidence>
<evidence type="ECO:0000256" key="1">
    <source>
        <dbReference type="ARBA" id="ARBA00022737"/>
    </source>
</evidence>
<dbReference type="PANTHER" id="PTHR44858:SF1">
    <property type="entry name" value="UDP-N-ACETYLGLUCOSAMINE--PEPTIDE N-ACETYLGLUCOSAMINYLTRANSFERASE SPINDLY-RELATED"/>
    <property type="match status" value="1"/>
</dbReference>
<feature type="region of interest" description="Disordered" evidence="3">
    <location>
        <begin position="220"/>
        <end position="297"/>
    </location>
</feature>
<evidence type="ECO:0000256" key="3">
    <source>
        <dbReference type="SAM" id="MobiDB-lite"/>
    </source>
</evidence>
<feature type="compositionally biased region" description="Low complexity" evidence="3">
    <location>
        <begin position="257"/>
        <end position="266"/>
    </location>
</feature>
<dbReference type="SMART" id="SM00028">
    <property type="entry name" value="TPR"/>
    <property type="match status" value="3"/>
</dbReference>
<protein>
    <submittedName>
        <fullName evidence="4">Tetratricopeptide repeat containing protein</fullName>
    </submittedName>
</protein>
<dbReference type="EMBL" id="BJWK01000007">
    <property type="protein sequence ID" value="GEM09270.1"/>
    <property type="molecule type" value="Genomic_DNA"/>
</dbReference>
<dbReference type="InterPro" id="IPR019734">
    <property type="entry name" value="TPR_rpt"/>
</dbReference>
<keyword evidence="1" id="KW-0677">Repeat</keyword>
<gene>
    <name evidence="4" type="ORF">Rt10032_c07g3287</name>
</gene>
<dbReference type="SUPFAM" id="SSF48452">
    <property type="entry name" value="TPR-like"/>
    <property type="match status" value="2"/>
</dbReference>
<dbReference type="Gene3D" id="1.25.40.10">
    <property type="entry name" value="Tetratricopeptide repeat domain"/>
    <property type="match status" value="1"/>
</dbReference>
<dbReference type="OrthoDB" id="1926212at2759"/>
<evidence type="ECO:0000313" key="4">
    <source>
        <dbReference type="EMBL" id="GEM09270.1"/>
    </source>
</evidence>